<feature type="domain" description="HTH marR-type" evidence="1">
    <location>
        <begin position="1"/>
        <end position="139"/>
    </location>
</feature>
<dbReference type="EMBL" id="JAARLZ010000011">
    <property type="protein sequence ID" value="NII08336.1"/>
    <property type="molecule type" value="Genomic_DNA"/>
</dbReference>
<reference evidence="2 3" key="1">
    <citation type="submission" date="2020-03" db="EMBL/GenBank/DDBJ databases">
        <authorList>
            <person name="Lai Q."/>
        </authorList>
    </citation>
    <scope>NUCLEOTIDE SEQUENCE [LARGE SCALE GENOMIC DNA]</scope>
    <source>
        <strain evidence="2 3">CCUG 25036</strain>
    </source>
</reference>
<dbReference type="InterPro" id="IPR039422">
    <property type="entry name" value="MarR/SlyA-like"/>
</dbReference>
<dbReference type="SUPFAM" id="SSF46785">
    <property type="entry name" value="Winged helix' DNA-binding domain"/>
    <property type="match status" value="1"/>
</dbReference>
<proteinExistence type="predicted"/>
<dbReference type="GO" id="GO:0003700">
    <property type="term" value="F:DNA-binding transcription factor activity"/>
    <property type="evidence" value="ECO:0007669"/>
    <property type="project" value="InterPro"/>
</dbReference>
<comment type="caution">
    <text evidence="2">The sequence shown here is derived from an EMBL/GenBank/DDBJ whole genome shotgun (WGS) entry which is preliminary data.</text>
</comment>
<dbReference type="PANTHER" id="PTHR33164:SF105">
    <property type="entry name" value="TRANSCRIPTIONAL REPRESSOR PROTEIN-RELATED"/>
    <property type="match status" value="1"/>
</dbReference>
<dbReference type="Pfam" id="PF01047">
    <property type="entry name" value="MarR"/>
    <property type="match status" value="1"/>
</dbReference>
<protein>
    <submittedName>
        <fullName evidence="2">Winged helix-turn-helix transcriptional regulator</fullName>
    </submittedName>
</protein>
<dbReference type="InterPro" id="IPR036390">
    <property type="entry name" value="WH_DNA-bd_sf"/>
</dbReference>
<gene>
    <name evidence="2" type="ORF">HBF25_18270</name>
</gene>
<dbReference type="RefSeq" id="WP_166951007.1">
    <property type="nucleotide sequence ID" value="NZ_JAARLZ010000011.1"/>
</dbReference>
<dbReference type="GO" id="GO:0006950">
    <property type="term" value="P:response to stress"/>
    <property type="evidence" value="ECO:0007669"/>
    <property type="project" value="TreeGrafter"/>
</dbReference>
<evidence type="ECO:0000313" key="2">
    <source>
        <dbReference type="EMBL" id="NII08336.1"/>
    </source>
</evidence>
<name>A0A7X5UD62_9GAMM</name>
<dbReference type="Gene3D" id="1.10.10.10">
    <property type="entry name" value="Winged helix-like DNA-binding domain superfamily/Winged helix DNA-binding domain"/>
    <property type="match status" value="1"/>
</dbReference>
<dbReference type="PANTHER" id="PTHR33164">
    <property type="entry name" value="TRANSCRIPTIONAL REGULATOR, MARR FAMILY"/>
    <property type="match status" value="1"/>
</dbReference>
<evidence type="ECO:0000259" key="1">
    <source>
        <dbReference type="PROSITE" id="PS50995"/>
    </source>
</evidence>
<dbReference type="Proteomes" id="UP000490980">
    <property type="component" value="Unassembled WGS sequence"/>
</dbReference>
<accession>A0A7X5UD62</accession>
<keyword evidence="3" id="KW-1185">Reference proteome</keyword>
<sequence>MTSRLDFCNCFAVRQAARALTRDYERHLAATGLTSNQFSILVLIEEQPGIGMRQLSEDMVMDRTSVIRALKPLERDGLVAVRSSAADSRQNSYTLTLAGVTRVAEASPLWQAAQDEFVARFGGEDAAAAARKALLQMSEIE</sequence>
<dbReference type="InterPro" id="IPR036388">
    <property type="entry name" value="WH-like_DNA-bd_sf"/>
</dbReference>
<dbReference type="SMART" id="SM00347">
    <property type="entry name" value="HTH_MARR"/>
    <property type="match status" value="1"/>
</dbReference>
<dbReference type="PROSITE" id="PS50995">
    <property type="entry name" value="HTH_MARR_2"/>
    <property type="match status" value="1"/>
</dbReference>
<evidence type="ECO:0000313" key="3">
    <source>
        <dbReference type="Proteomes" id="UP000490980"/>
    </source>
</evidence>
<organism evidence="2 3">
    <name type="scientific">Luteibacter anthropi</name>
    <dbReference type="NCBI Taxonomy" id="564369"/>
    <lineage>
        <taxon>Bacteria</taxon>
        <taxon>Pseudomonadati</taxon>
        <taxon>Pseudomonadota</taxon>
        <taxon>Gammaproteobacteria</taxon>
        <taxon>Lysobacterales</taxon>
        <taxon>Rhodanobacteraceae</taxon>
        <taxon>Luteibacter</taxon>
    </lineage>
</organism>
<dbReference type="AlphaFoldDB" id="A0A7X5UD62"/>
<dbReference type="InterPro" id="IPR000835">
    <property type="entry name" value="HTH_MarR-typ"/>
</dbReference>